<dbReference type="Proteomes" id="UP000070513">
    <property type="component" value="Unassembled WGS sequence"/>
</dbReference>
<reference evidence="2" key="1">
    <citation type="submission" date="2015-12" db="EMBL/GenBank/DDBJ databases">
        <title>Genome sequence of a biocontrol rhizobacterium Chryseobacterium kwangjuense strain KJ1R5 isolated from pepper (Capsicum annuum L.).</title>
        <authorList>
            <person name="Jeong J.-J."/>
            <person name="Park H."/>
            <person name="Mannaa M."/>
            <person name="Sang M.K."/>
            <person name="Choi I.-G."/>
            <person name="Kim K.D."/>
        </authorList>
    </citation>
    <scope>NUCLEOTIDE SEQUENCE [LARGE SCALE GENOMIC DNA]</scope>
    <source>
        <strain evidence="2">KJ1R5</strain>
    </source>
</reference>
<proteinExistence type="predicted"/>
<gene>
    <name evidence="1" type="ORF">AU378_20820</name>
</gene>
<organism evidence="1 2">
    <name type="scientific">Chryseobacterium kwangjuense</name>
    <dbReference type="NCBI Taxonomy" id="267125"/>
    <lineage>
        <taxon>Bacteria</taxon>
        <taxon>Pseudomonadati</taxon>
        <taxon>Bacteroidota</taxon>
        <taxon>Flavobacteriia</taxon>
        <taxon>Flavobacteriales</taxon>
        <taxon>Weeksellaceae</taxon>
        <taxon>Chryseobacterium group</taxon>
        <taxon>Chryseobacterium</taxon>
    </lineage>
</organism>
<dbReference type="OrthoDB" id="9808993at2"/>
<comment type="caution">
    <text evidence="1">The sequence shown here is derived from an EMBL/GenBank/DDBJ whole genome shotgun (WGS) entry which is preliminary data.</text>
</comment>
<accession>A0A135W2S3</accession>
<evidence type="ECO:0000313" key="2">
    <source>
        <dbReference type="Proteomes" id="UP000070513"/>
    </source>
</evidence>
<sequence>MSLKERFTALCLPFIEDRHLISRLWQEIETQYSGKGRYYHNLFHLENMFQELEGVKNVMKEFVTVSFSVFYHDVIYDASSKSNEEKSALYATERLGKLGVHQTIISKTSAQILATKQHQKSDDNDTNYLLDADLSILGKEWPLYLEYTRQIRKEYSIYPDFLYKPGRKKVLKHFLELESIFKTDYFKEKYEFQAKENIAAEISMLS</sequence>
<reference evidence="1 2" key="2">
    <citation type="journal article" date="2016" name="Genome Announc.">
        <title>Draft Genome Sequence of a Biocontrol Rhizobacterium, Chryseobacterium kwangjuense Strain KJ1R5, Isolated from Pepper (Capsicum annuum).</title>
        <authorList>
            <person name="Jeong J.J."/>
            <person name="Park H."/>
            <person name="Park B.H."/>
            <person name="Mannaa M."/>
            <person name="Sang M.K."/>
            <person name="Choi I.G."/>
            <person name="Kim K.D."/>
        </authorList>
    </citation>
    <scope>NUCLEOTIDE SEQUENCE [LARGE SCALE GENOMIC DNA]</scope>
    <source>
        <strain evidence="1 2">KJ1R5</strain>
    </source>
</reference>
<dbReference type="PANTHER" id="PTHR21174">
    <property type="match status" value="1"/>
</dbReference>
<dbReference type="PANTHER" id="PTHR21174:SF0">
    <property type="entry name" value="HD PHOSPHOHYDROLASE FAMILY PROTEIN-RELATED"/>
    <property type="match status" value="1"/>
</dbReference>
<dbReference type="AlphaFoldDB" id="A0A135W2S3"/>
<evidence type="ECO:0000313" key="1">
    <source>
        <dbReference type="EMBL" id="KXH79099.1"/>
    </source>
</evidence>
<name>A0A135W2S3_9FLAO</name>
<dbReference type="EMBL" id="LPUR01000019">
    <property type="protein sequence ID" value="KXH79099.1"/>
    <property type="molecule type" value="Genomic_DNA"/>
</dbReference>
<dbReference type="RefSeq" id="WP_062653624.1">
    <property type="nucleotide sequence ID" value="NZ_LPUR01000019.1"/>
</dbReference>
<dbReference type="InterPro" id="IPR009218">
    <property type="entry name" value="HD_phosphohydro"/>
</dbReference>
<evidence type="ECO:0008006" key="3">
    <source>
        <dbReference type="Google" id="ProtNLM"/>
    </source>
</evidence>
<dbReference type="SUPFAM" id="SSF109604">
    <property type="entry name" value="HD-domain/PDEase-like"/>
    <property type="match status" value="1"/>
</dbReference>
<protein>
    <recommendedName>
        <fullName evidence="3">Metal-dependent HD superfamily phosphohydrolase</fullName>
    </recommendedName>
</protein>
<dbReference type="PIRSF" id="PIRSF035170">
    <property type="entry name" value="HD_phosphohydro"/>
    <property type="match status" value="1"/>
</dbReference>